<dbReference type="GO" id="GO:0005829">
    <property type="term" value="C:cytosol"/>
    <property type="evidence" value="ECO:0007669"/>
    <property type="project" value="TreeGrafter"/>
</dbReference>
<dbReference type="GO" id="GO:0008831">
    <property type="term" value="F:dTDP-4-dehydrorhamnose reductase activity"/>
    <property type="evidence" value="ECO:0007669"/>
    <property type="project" value="UniProtKB-EC"/>
</dbReference>
<evidence type="ECO:0000259" key="7">
    <source>
        <dbReference type="Pfam" id="PF04321"/>
    </source>
</evidence>
<comment type="cofactor">
    <cofactor evidence="6">
        <name>Mg(2+)</name>
        <dbReference type="ChEBI" id="CHEBI:18420"/>
    </cofactor>
    <text evidence="6">Binds 1 Mg(2+) ion per monomer.</text>
</comment>
<dbReference type="Gene3D" id="3.90.25.10">
    <property type="entry name" value="UDP-galactose 4-epimerase, domain 1"/>
    <property type="match status" value="1"/>
</dbReference>
<evidence type="ECO:0000313" key="8">
    <source>
        <dbReference type="EMBL" id="CAJ0791949.1"/>
    </source>
</evidence>
<dbReference type="PANTHER" id="PTHR10491">
    <property type="entry name" value="DTDP-4-DEHYDRORHAMNOSE REDUCTASE"/>
    <property type="match status" value="1"/>
</dbReference>
<dbReference type="SUPFAM" id="SSF51735">
    <property type="entry name" value="NAD(P)-binding Rossmann-fold domains"/>
    <property type="match status" value="1"/>
</dbReference>
<keyword evidence="6 9" id="KW-0560">Oxidoreductase</keyword>
<evidence type="ECO:0000256" key="2">
    <source>
        <dbReference type="ARBA" id="ARBA00010944"/>
    </source>
</evidence>
<comment type="pathway">
    <text evidence="1 6">Carbohydrate biosynthesis; dTDP-L-rhamnose biosynthesis.</text>
</comment>
<dbReference type="NCBIfam" id="TIGR01214">
    <property type="entry name" value="rmlD"/>
    <property type="match status" value="1"/>
</dbReference>
<proteinExistence type="inferred from homology"/>
<organism evidence="9 10">
    <name type="scientific">Ralstonia thomasii</name>
    <dbReference type="NCBI Taxonomy" id="3058596"/>
    <lineage>
        <taxon>Bacteria</taxon>
        <taxon>Pseudomonadati</taxon>
        <taxon>Pseudomonadota</taxon>
        <taxon>Betaproteobacteria</taxon>
        <taxon>Burkholderiales</taxon>
        <taxon>Burkholderiaceae</taxon>
        <taxon>Ralstonia</taxon>
    </lineage>
</organism>
<accession>A0AAD2F6H6</accession>
<dbReference type="GO" id="GO:0019305">
    <property type="term" value="P:dTDP-rhamnose biosynthetic process"/>
    <property type="evidence" value="ECO:0007669"/>
    <property type="project" value="TreeGrafter"/>
</dbReference>
<keyword evidence="6" id="KW-0521">NADP</keyword>
<dbReference type="InterPro" id="IPR036291">
    <property type="entry name" value="NAD(P)-bd_dom_sf"/>
</dbReference>
<feature type="domain" description="RmlD-like substrate binding" evidence="7">
    <location>
        <begin position="8"/>
        <end position="297"/>
    </location>
</feature>
<comment type="catalytic activity">
    <reaction evidence="5 6">
        <text>dTDP-beta-L-rhamnose + NADP(+) = dTDP-4-dehydro-beta-L-rhamnose + NADPH + H(+)</text>
        <dbReference type="Rhea" id="RHEA:21796"/>
        <dbReference type="ChEBI" id="CHEBI:15378"/>
        <dbReference type="ChEBI" id="CHEBI:57510"/>
        <dbReference type="ChEBI" id="CHEBI:57783"/>
        <dbReference type="ChEBI" id="CHEBI:58349"/>
        <dbReference type="ChEBI" id="CHEBI:62830"/>
        <dbReference type="EC" id="1.1.1.133"/>
    </reaction>
</comment>
<reference evidence="9 11" key="1">
    <citation type="submission" date="2023-07" db="EMBL/GenBank/DDBJ databases">
        <authorList>
            <person name="Peeters C."/>
        </authorList>
    </citation>
    <scope>NUCLEOTIDE SEQUENCE</scope>
    <source>
        <strain evidence="8 11">LMG 18095</strain>
        <strain evidence="9">R-77560</strain>
    </source>
</reference>
<dbReference type="EC" id="1.1.1.133" evidence="3 6"/>
<evidence type="ECO:0000256" key="1">
    <source>
        <dbReference type="ARBA" id="ARBA00004781"/>
    </source>
</evidence>
<dbReference type="RefSeq" id="WP_012435039.1">
    <property type="nucleotide sequence ID" value="NZ_CATWDO010000007.1"/>
</dbReference>
<gene>
    <name evidence="9" type="primary">rmlD</name>
    <name evidence="8" type="ORF">LMG18095_02248</name>
    <name evidence="9" type="ORF">R77560_04718</name>
</gene>
<keyword evidence="11" id="KW-1185">Reference proteome</keyword>
<dbReference type="CDD" id="cd05254">
    <property type="entry name" value="dTDP_HR_like_SDR_e"/>
    <property type="match status" value="1"/>
</dbReference>
<dbReference type="Gene3D" id="3.40.50.720">
    <property type="entry name" value="NAD(P)-binding Rossmann-like Domain"/>
    <property type="match status" value="1"/>
</dbReference>
<dbReference type="Proteomes" id="UP001189773">
    <property type="component" value="Unassembled WGS sequence"/>
</dbReference>
<name>A0AAD2F6H6_9RALS</name>
<dbReference type="EMBL" id="CATZAR010000004">
    <property type="protein sequence ID" value="CAJ0791949.1"/>
    <property type="molecule type" value="Genomic_DNA"/>
</dbReference>
<evidence type="ECO:0000313" key="9">
    <source>
        <dbReference type="EMBL" id="CAJ0808425.1"/>
    </source>
</evidence>
<dbReference type="PANTHER" id="PTHR10491:SF4">
    <property type="entry name" value="METHIONINE ADENOSYLTRANSFERASE 2 SUBUNIT BETA"/>
    <property type="match status" value="1"/>
</dbReference>
<evidence type="ECO:0000313" key="11">
    <source>
        <dbReference type="Proteomes" id="UP001189773"/>
    </source>
</evidence>
<protein>
    <recommendedName>
        <fullName evidence="4 6">dTDP-4-dehydrorhamnose reductase</fullName>
        <ecNumber evidence="3 6">1.1.1.133</ecNumber>
    </recommendedName>
</protein>
<dbReference type="Pfam" id="PF04321">
    <property type="entry name" value="RmlD_sub_bind"/>
    <property type="match status" value="1"/>
</dbReference>
<dbReference type="EMBL" id="CATZAZ010000019">
    <property type="protein sequence ID" value="CAJ0808425.1"/>
    <property type="molecule type" value="Genomic_DNA"/>
</dbReference>
<comment type="function">
    <text evidence="6">Catalyzes the reduction of dTDP-6-deoxy-L-lyxo-4-hexulose to yield dTDP-L-rhamnose.</text>
</comment>
<dbReference type="AlphaFoldDB" id="A0AAD2F6H6"/>
<evidence type="ECO:0000256" key="6">
    <source>
        <dbReference type="RuleBase" id="RU364082"/>
    </source>
</evidence>
<evidence type="ECO:0000256" key="4">
    <source>
        <dbReference type="ARBA" id="ARBA00017099"/>
    </source>
</evidence>
<comment type="caution">
    <text evidence="9">The sequence shown here is derived from an EMBL/GenBank/DDBJ whole genome shotgun (WGS) entry which is preliminary data.</text>
</comment>
<sequence>MTIHSRPRIVVTGTTGQVGWELLRSLQGLGEIISVDRSVVDLSRLDAVRALIRSIEPSIIVNAAAYTAVDKAEQEPDPAFRLNADLPGVLAEECKRTQAAFIHYSTDYVFDGRKDGPYTEADATNPLNVYGASKLAGEHNALDANPATLVFRTSWVYGARGKNFLTTIQRLAKERQQLRVVSDQIGAPTWSRSIADLTAHVIARGLGSTHAEPAWWTVHGGVYHLTSNGSTSWYGFAEAILQRSGITGVAVEPIPAMEYPTPAVRPGNSRLALNKLQSVFGLVPESWEQSLTKCLAPTSAERIHAY</sequence>
<evidence type="ECO:0000313" key="10">
    <source>
        <dbReference type="Proteomes" id="UP001189756"/>
    </source>
</evidence>
<evidence type="ECO:0000256" key="5">
    <source>
        <dbReference type="ARBA" id="ARBA00048200"/>
    </source>
</evidence>
<comment type="similarity">
    <text evidence="2 6">Belongs to the dTDP-4-dehydrorhamnose reductase family.</text>
</comment>
<dbReference type="InterPro" id="IPR029903">
    <property type="entry name" value="RmlD-like-bd"/>
</dbReference>
<dbReference type="InterPro" id="IPR005913">
    <property type="entry name" value="dTDP_dehydrorham_reduct"/>
</dbReference>
<dbReference type="Proteomes" id="UP001189756">
    <property type="component" value="Unassembled WGS sequence"/>
</dbReference>
<evidence type="ECO:0000256" key="3">
    <source>
        <dbReference type="ARBA" id="ARBA00012929"/>
    </source>
</evidence>